<feature type="compositionally biased region" description="Basic and acidic residues" evidence="1">
    <location>
        <begin position="309"/>
        <end position="325"/>
    </location>
</feature>
<feature type="compositionally biased region" description="Basic and acidic residues" evidence="1">
    <location>
        <begin position="253"/>
        <end position="265"/>
    </location>
</feature>
<feature type="region of interest" description="Disordered" evidence="1">
    <location>
        <begin position="306"/>
        <end position="325"/>
    </location>
</feature>
<dbReference type="Proteomes" id="UP000626109">
    <property type="component" value="Unassembled WGS sequence"/>
</dbReference>
<evidence type="ECO:0000313" key="2">
    <source>
        <dbReference type="EMBL" id="CAE8638847.1"/>
    </source>
</evidence>
<organism evidence="2 3">
    <name type="scientific">Polarella glacialis</name>
    <name type="common">Dinoflagellate</name>
    <dbReference type="NCBI Taxonomy" id="89957"/>
    <lineage>
        <taxon>Eukaryota</taxon>
        <taxon>Sar</taxon>
        <taxon>Alveolata</taxon>
        <taxon>Dinophyceae</taxon>
        <taxon>Suessiales</taxon>
        <taxon>Suessiaceae</taxon>
        <taxon>Polarella</taxon>
    </lineage>
</organism>
<feature type="non-terminal residue" evidence="2">
    <location>
        <position position="325"/>
    </location>
</feature>
<evidence type="ECO:0000313" key="3">
    <source>
        <dbReference type="Proteomes" id="UP000626109"/>
    </source>
</evidence>
<evidence type="ECO:0000256" key="1">
    <source>
        <dbReference type="SAM" id="MobiDB-lite"/>
    </source>
</evidence>
<dbReference type="AlphaFoldDB" id="A0A813HMA5"/>
<reference evidence="2" key="1">
    <citation type="submission" date="2021-02" db="EMBL/GenBank/DDBJ databases">
        <authorList>
            <person name="Dougan E. K."/>
            <person name="Rhodes N."/>
            <person name="Thang M."/>
            <person name="Chan C."/>
        </authorList>
    </citation>
    <scope>NUCLEOTIDE SEQUENCE</scope>
</reference>
<dbReference type="EMBL" id="CAJNNW010001495">
    <property type="protein sequence ID" value="CAE8638847.1"/>
    <property type="molecule type" value="Genomic_DNA"/>
</dbReference>
<name>A0A813HMA5_POLGL</name>
<feature type="region of interest" description="Disordered" evidence="1">
    <location>
        <begin position="253"/>
        <end position="286"/>
    </location>
</feature>
<accession>A0A813HMA5</accession>
<gene>
    <name evidence="2" type="ORF">PGLA2088_LOCUS1909</name>
</gene>
<comment type="caution">
    <text evidence="2">The sequence shown here is derived from an EMBL/GenBank/DDBJ whole genome shotgun (WGS) entry which is preliminary data.</text>
</comment>
<proteinExistence type="predicted"/>
<protein>
    <submittedName>
        <fullName evidence="2">Uncharacterized protein</fullName>
    </submittedName>
</protein>
<sequence length="325" mass="35518">MWHVMQEGPPILPRASVEMTSSTWESLPAGNGRSSISVPDGHFELLGGCFGRGKRELNIIQKPGIRQDHSAELIRLRVLCAERRKTRSGPRLEWLATIIKGGDAQQLFRFVEAARVAGQDPPKPGEACTRCNARVQPVIAVVAVGGRQSPRDQIAKMCKVCLRWHCVKCCSFVVSLGFGVGAAVDLQCCDACHRFLDVLRWRREVPPAWLPDSSRQLLAGHGELDRALTAFAAALAQFEGLCRLLQEMQKRPPEAQEVSRARSGESEGDLSPSPEEECSDALATSRQATESALKAVEARLKSLAAVECPTEKSSEEGARDGKLKE</sequence>